<dbReference type="Gene3D" id="3.30.980.10">
    <property type="entry name" value="Threonyl-trna Synthetase, Chain A, domain 2"/>
    <property type="match status" value="1"/>
</dbReference>
<dbReference type="GO" id="GO:0000049">
    <property type="term" value="F:tRNA binding"/>
    <property type="evidence" value="ECO:0007669"/>
    <property type="project" value="UniProtKB-KW"/>
</dbReference>
<evidence type="ECO:0000256" key="8">
    <source>
        <dbReference type="ARBA" id="ARBA00022840"/>
    </source>
</evidence>
<feature type="binding site" evidence="12">
    <location>
        <position position="704"/>
    </location>
    <ligand>
        <name>Zn(2+)</name>
        <dbReference type="ChEBI" id="CHEBI:29105"/>
    </ligand>
</feature>
<dbReference type="GO" id="GO:0005737">
    <property type="term" value="C:cytoplasm"/>
    <property type="evidence" value="ECO:0007669"/>
    <property type="project" value="UniProtKB-SubCell"/>
</dbReference>
<dbReference type="InterPro" id="IPR050058">
    <property type="entry name" value="Ala-tRNA_ligase"/>
</dbReference>
<dbReference type="Gene3D" id="3.30.930.10">
    <property type="entry name" value="Bira Bifunctional Protein, Domain 2"/>
    <property type="match status" value="1"/>
</dbReference>
<name>A0A7C8DKG1_9ARCH</name>
<evidence type="ECO:0000256" key="5">
    <source>
        <dbReference type="ARBA" id="ARBA00022723"/>
    </source>
</evidence>
<dbReference type="EMBL" id="DUAV01000022">
    <property type="protein sequence ID" value="HIG63429.1"/>
    <property type="molecule type" value="Genomic_DNA"/>
</dbReference>
<comment type="cofactor">
    <cofactor evidence="12">
        <name>Zn(2+)</name>
        <dbReference type="ChEBI" id="CHEBI:29105"/>
    </cofactor>
    <text evidence="12">Binds 1 zinc ion per subunit.</text>
</comment>
<dbReference type="GO" id="GO:0004813">
    <property type="term" value="F:alanine-tRNA ligase activity"/>
    <property type="evidence" value="ECO:0007669"/>
    <property type="project" value="UniProtKB-UniRule"/>
</dbReference>
<dbReference type="PANTHER" id="PTHR11777">
    <property type="entry name" value="ALANYL-TRNA SYNTHETASE"/>
    <property type="match status" value="1"/>
</dbReference>
<dbReference type="Pfam" id="PF01411">
    <property type="entry name" value="tRNA-synt_2c"/>
    <property type="match status" value="1"/>
</dbReference>
<dbReference type="EC" id="6.1.1.7" evidence="12"/>
<protein>
    <recommendedName>
        <fullName evidence="12">Alanine--tRNA ligase</fullName>
        <ecNumber evidence="12">6.1.1.7</ecNumber>
    </recommendedName>
    <alternativeName>
        <fullName evidence="12">Alanyl-tRNA synthetase</fullName>
        <shortName evidence="12">AlaRS</shortName>
    </alternativeName>
</protein>
<dbReference type="SUPFAM" id="SSF101353">
    <property type="entry name" value="Putative anticodon-binding domain of alanyl-tRNA synthetase (AlaRS)"/>
    <property type="match status" value="1"/>
</dbReference>
<feature type="binding site" evidence="12">
    <location>
        <position position="604"/>
    </location>
    <ligand>
        <name>Zn(2+)</name>
        <dbReference type="ChEBI" id="CHEBI:29105"/>
    </ligand>
</feature>
<dbReference type="SUPFAM" id="SSF55186">
    <property type="entry name" value="ThrRS/AlaRS common domain"/>
    <property type="match status" value="1"/>
</dbReference>
<keyword evidence="4 12" id="KW-0436">Ligase</keyword>
<keyword evidence="7 12" id="KW-0862">Zinc</keyword>
<keyword evidence="10 12" id="KW-0648">Protein biosynthesis</keyword>
<dbReference type="Pfam" id="PF07973">
    <property type="entry name" value="tRNA_SAD"/>
    <property type="match status" value="1"/>
</dbReference>
<keyword evidence="6 12" id="KW-0547">Nucleotide-binding</keyword>
<keyword evidence="13" id="KW-0175">Coiled coil</keyword>
<accession>A0A7C8DKG1</accession>
<sequence>MGGALQLEFFSEGGFQRQRCRACGSHFWALEKQLLCGDAPCVEYSFLGTPLFDQPFGLAEMREAFLAFFEARGHRRVERAPVVARWRDDIYLTIASIAVFQPHVTSGLARPPANPLAISQPCIRLNDLESVGRSGRHLTTFEMMAHHAFNSDDDEQIYWQDRTVELCHELYTGLGVPAAALTYKENPWVGGGNGGEALEVLAGGLELATLVFMDLVDDPQGDIELEGGRFRRMSRSIVDTGYGLERMVWASQGTGTIYEAVFPASVELLTREAGLAGKLGQAGALIAENARVCGLLSIDYGADLTSLREQVLGRLRKAGHELTLEELCSTIEPLEKVFAVADHSRTLAFMFGDGIVPSNVRAGYLARMVLRRTLLLLRDLGIPEALPQVVGQHLEELAPTYPELAERREHILELVALESERFDATLERGRRTVQRTLGAGEITGERLVELYDSQGLPPAVVAEFAAEQGATVAVPDGFMALVAERHAAAEKPAAKAAAEQLPPTELAFYDDMGAREFDASVTWVDSDTVALDRTLFYPEGGGQPADAGALRWEGGEARVSEVRKRGDAVLHTLEGGVPPVGTAVKGAVDGTRRDALSQHHTATHVIGAAARRTLGPHVWQAGARKATESARLDITHHQRLDRAAVAALEREANSIVRDDHPIQAKFMTREAADALHGATLYQGGAPNYRDVRVVEIPGIDAQACAGTHVSRTGALLAIKVLRTERIQDGVERIEFSAGTAAVAAAQAERELLEQAAAALGVPLEQVVDAAGKLMDERKELRSRVAALEKERAEGRAGELAAERIGSIDLYINDCGDAPLAEMQELARRLSTSGDALVVLATRAGGKGHVMAARGGKVAVDCGALAGAAAKAAGGGGGGAPTHAQGAVPANHTAEALEALATAARKALTG</sequence>
<dbReference type="Gene3D" id="3.30.54.20">
    <property type="match status" value="1"/>
</dbReference>
<proteinExistence type="inferred from homology"/>
<feature type="binding site" evidence="12">
    <location>
        <position position="708"/>
    </location>
    <ligand>
        <name>Zn(2+)</name>
        <dbReference type="ChEBI" id="CHEBI:29105"/>
    </ligand>
</feature>
<comment type="caution">
    <text evidence="15">The sequence shown here is derived from an EMBL/GenBank/DDBJ whole genome shotgun (WGS) entry which is preliminary data.</text>
</comment>
<keyword evidence="2 12" id="KW-0963">Cytoplasm</keyword>
<dbReference type="GO" id="GO:0005524">
    <property type="term" value="F:ATP binding"/>
    <property type="evidence" value="ECO:0007669"/>
    <property type="project" value="UniProtKB-UniRule"/>
</dbReference>
<evidence type="ECO:0000256" key="12">
    <source>
        <dbReference type="HAMAP-Rule" id="MF_00036"/>
    </source>
</evidence>
<reference evidence="16" key="1">
    <citation type="journal article" date="2019" name="bioRxiv">
        <title>Genome diversification in globally distributed novel marine Proteobacteria is linked to environmental adaptation.</title>
        <authorList>
            <person name="Zhou Z."/>
            <person name="Tran P.Q."/>
            <person name="Kieft K."/>
            <person name="Anantharaman K."/>
        </authorList>
    </citation>
    <scope>NUCLEOTIDE SEQUENCE [LARGE SCALE GENOMIC DNA]</scope>
</reference>
<feature type="coiled-coil region" evidence="13">
    <location>
        <begin position="763"/>
        <end position="790"/>
    </location>
</feature>
<dbReference type="Gene3D" id="6.10.250.550">
    <property type="match status" value="1"/>
</dbReference>
<evidence type="ECO:0000259" key="14">
    <source>
        <dbReference type="PROSITE" id="PS50860"/>
    </source>
</evidence>
<dbReference type="PANTHER" id="PTHR11777:SF9">
    <property type="entry name" value="ALANINE--TRNA LIGASE, CYTOPLASMIC"/>
    <property type="match status" value="1"/>
</dbReference>
<comment type="function">
    <text evidence="12">Catalyzes the attachment of alanine to tRNA(Ala) in a two-step reaction: alanine is first activated by ATP to form Ala-AMP and then transferred to the acceptor end of tRNA(Ala). Also edits incorrectly charged Ser-tRNA(Ala) and Gly-tRNA(Ala) via its editing domain.</text>
</comment>
<dbReference type="SMART" id="SM00863">
    <property type="entry name" value="tRNA_SAD"/>
    <property type="match status" value="1"/>
</dbReference>
<dbReference type="NCBIfam" id="TIGR03683">
    <property type="entry name" value="A-tRNA_syn_arch"/>
    <property type="match status" value="1"/>
</dbReference>
<evidence type="ECO:0000256" key="1">
    <source>
        <dbReference type="ARBA" id="ARBA00008226"/>
    </source>
</evidence>
<dbReference type="GO" id="GO:0008270">
    <property type="term" value="F:zinc ion binding"/>
    <property type="evidence" value="ECO:0007669"/>
    <property type="project" value="UniProtKB-UniRule"/>
</dbReference>
<evidence type="ECO:0000256" key="7">
    <source>
        <dbReference type="ARBA" id="ARBA00022833"/>
    </source>
</evidence>
<keyword evidence="3 12" id="KW-0820">tRNA-binding</keyword>
<evidence type="ECO:0000256" key="13">
    <source>
        <dbReference type="SAM" id="Coils"/>
    </source>
</evidence>
<comment type="catalytic activity">
    <reaction evidence="12">
        <text>tRNA(Ala) + L-alanine + ATP = L-alanyl-tRNA(Ala) + AMP + diphosphate</text>
        <dbReference type="Rhea" id="RHEA:12540"/>
        <dbReference type="Rhea" id="RHEA-COMP:9657"/>
        <dbReference type="Rhea" id="RHEA-COMP:9923"/>
        <dbReference type="ChEBI" id="CHEBI:30616"/>
        <dbReference type="ChEBI" id="CHEBI:33019"/>
        <dbReference type="ChEBI" id="CHEBI:57972"/>
        <dbReference type="ChEBI" id="CHEBI:78442"/>
        <dbReference type="ChEBI" id="CHEBI:78497"/>
        <dbReference type="ChEBI" id="CHEBI:456215"/>
        <dbReference type="EC" id="6.1.1.7"/>
    </reaction>
</comment>
<comment type="subcellular location">
    <subcellularLocation>
        <location evidence="12">Cytoplasm</location>
    </subcellularLocation>
</comment>
<dbReference type="InterPro" id="IPR022429">
    <property type="entry name" value="Ala-tRNA_lgiase_arc"/>
</dbReference>
<comment type="domain">
    <text evidence="12">Consists of three domains; the N-terminal catalytic domain, the editing domain and the C-terminal C-Ala domain. The editing domain removes incorrectly charged amino acids, while the C-Ala domain, along with tRNA(Ala), serves as a bridge to cooperatively bring together the editing and aminoacylation centers thus stimulating deacylation of misacylated tRNAs.</text>
</comment>
<dbReference type="InterPro" id="IPR018163">
    <property type="entry name" value="Thr/Ala-tRNA-synth_IIc_edit"/>
</dbReference>
<dbReference type="Gene3D" id="3.10.310.40">
    <property type="match status" value="1"/>
</dbReference>
<dbReference type="PRINTS" id="PR00980">
    <property type="entry name" value="TRNASYNTHALA"/>
</dbReference>
<dbReference type="InterPro" id="IPR018165">
    <property type="entry name" value="Ala-tRNA-synth_IIc_core"/>
</dbReference>
<dbReference type="NCBIfam" id="TIGR00344">
    <property type="entry name" value="alaS"/>
    <property type="match status" value="1"/>
</dbReference>
<dbReference type="SUPFAM" id="SSF50447">
    <property type="entry name" value="Translation proteins"/>
    <property type="match status" value="1"/>
</dbReference>
<keyword evidence="8 12" id="KW-0067">ATP-binding</keyword>
<evidence type="ECO:0000313" key="16">
    <source>
        <dbReference type="Proteomes" id="UP000589516"/>
    </source>
</evidence>
<evidence type="ECO:0000256" key="2">
    <source>
        <dbReference type="ARBA" id="ARBA00022490"/>
    </source>
</evidence>
<keyword evidence="11 12" id="KW-0030">Aminoacyl-tRNA synthetase</keyword>
<dbReference type="AlphaFoldDB" id="A0A7C8DKG1"/>
<keyword evidence="9 12" id="KW-0694">RNA-binding</keyword>
<feature type="domain" description="Alanyl-transfer RNA synthetases family profile" evidence="14">
    <location>
        <begin position="56"/>
        <end position="747"/>
    </location>
</feature>
<dbReference type="InterPro" id="IPR018162">
    <property type="entry name" value="Ala-tRNA-ligase_IIc_anticod-bd"/>
</dbReference>
<dbReference type="FunFam" id="3.30.980.10:FF:000004">
    <property type="entry name" value="Alanine--tRNA ligase, cytoplasmic"/>
    <property type="match status" value="1"/>
</dbReference>
<evidence type="ECO:0000256" key="3">
    <source>
        <dbReference type="ARBA" id="ARBA00022555"/>
    </source>
</evidence>
<organism evidence="15 16">
    <name type="scientific">Marine Group III euryarchaeote</name>
    <dbReference type="NCBI Taxonomy" id="2173149"/>
    <lineage>
        <taxon>Archaea</taxon>
        <taxon>Methanobacteriati</taxon>
        <taxon>Thermoplasmatota</taxon>
        <taxon>Thermoplasmata</taxon>
        <taxon>Candidatus Thermoprofundales</taxon>
    </lineage>
</organism>
<evidence type="ECO:0000256" key="6">
    <source>
        <dbReference type="ARBA" id="ARBA00022741"/>
    </source>
</evidence>
<evidence type="ECO:0000256" key="11">
    <source>
        <dbReference type="ARBA" id="ARBA00023146"/>
    </source>
</evidence>
<dbReference type="InterPro" id="IPR045864">
    <property type="entry name" value="aa-tRNA-synth_II/BPL/LPL"/>
</dbReference>
<dbReference type="GO" id="GO:0002161">
    <property type="term" value="F:aminoacyl-tRNA deacylase activity"/>
    <property type="evidence" value="ECO:0007669"/>
    <property type="project" value="TreeGrafter"/>
</dbReference>
<evidence type="ECO:0000256" key="10">
    <source>
        <dbReference type="ARBA" id="ARBA00022917"/>
    </source>
</evidence>
<comment type="similarity">
    <text evidence="1 12">Belongs to the class-II aminoacyl-tRNA synthetase family.</text>
</comment>
<dbReference type="PROSITE" id="PS50860">
    <property type="entry name" value="AA_TRNA_LIGASE_II_ALA"/>
    <property type="match status" value="1"/>
</dbReference>
<dbReference type="HAMAP" id="MF_00036_A">
    <property type="entry name" value="Ala_tRNA_synth_A"/>
    <property type="match status" value="1"/>
</dbReference>
<dbReference type="Gene3D" id="2.40.30.130">
    <property type="match status" value="1"/>
</dbReference>
<evidence type="ECO:0000256" key="9">
    <source>
        <dbReference type="ARBA" id="ARBA00022884"/>
    </source>
</evidence>
<dbReference type="InterPro" id="IPR012947">
    <property type="entry name" value="tRNA_SAD"/>
</dbReference>
<gene>
    <name evidence="12 15" type="primary">alaS</name>
    <name evidence="15" type="ORF">EYQ16_02785</name>
</gene>
<feature type="binding site" evidence="12">
    <location>
        <position position="600"/>
    </location>
    <ligand>
        <name>Zn(2+)</name>
        <dbReference type="ChEBI" id="CHEBI:29105"/>
    </ligand>
</feature>
<dbReference type="GO" id="GO:0006419">
    <property type="term" value="P:alanyl-tRNA aminoacylation"/>
    <property type="evidence" value="ECO:0007669"/>
    <property type="project" value="UniProtKB-UniRule"/>
</dbReference>
<evidence type="ECO:0000256" key="4">
    <source>
        <dbReference type="ARBA" id="ARBA00022598"/>
    </source>
</evidence>
<keyword evidence="5 12" id="KW-0479">Metal-binding</keyword>
<dbReference type="InterPro" id="IPR009000">
    <property type="entry name" value="Transl_B-barrel_sf"/>
</dbReference>
<dbReference type="InterPro" id="IPR002318">
    <property type="entry name" value="Ala-tRNA-lgiase_IIc"/>
</dbReference>
<dbReference type="InterPro" id="IPR018164">
    <property type="entry name" value="Ala-tRNA-synth_IIc_N"/>
</dbReference>
<dbReference type="Proteomes" id="UP000589516">
    <property type="component" value="Unassembled WGS sequence"/>
</dbReference>
<dbReference type="SUPFAM" id="SSF55681">
    <property type="entry name" value="Class II aaRS and biotin synthetases"/>
    <property type="match status" value="1"/>
</dbReference>
<evidence type="ECO:0000313" key="15">
    <source>
        <dbReference type="EMBL" id="HIG63429.1"/>
    </source>
</evidence>